<gene>
    <name evidence="4" type="ORF">ITX44_34025</name>
</gene>
<dbReference type="Gene3D" id="3.40.50.1100">
    <property type="match status" value="2"/>
</dbReference>
<evidence type="ECO:0000256" key="2">
    <source>
        <dbReference type="ARBA" id="ARBA00022898"/>
    </source>
</evidence>
<dbReference type="SUPFAM" id="SSF53686">
    <property type="entry name" value="Tryptophan synthase beta subunit-like PLP-dependent enzymes"/>
    <property type="match status" value="1"/>
</dbReference>
<comment type="caution">
    <text evidence="4">The sequence shown here is derived from an EMBL/GenBank/DDBJ whole genome shotgun (WGS) entry which is preliminary data.</text>
</comment>
<dbReference type="CDD" id="cd01561">
    <property type="entry name" value="CBS_like"/>
    <property type="match status" value="1"/>
</dbReference>
<evidence type="ECO:0000313" key="4">
    <source>
        <dbReference type="EMBL" id="MBM9509481.1"/>
    </source>
</evidence>
<proteinExistence type="predicted"/>
<name>A0ABS2U1M0_9ACTN</name>
<comment type="cofactor">
    <cofactor evidence="1">
        <name>pyridoxal 5'-phosphate</name>
        <dbReference type="ChEBI" id="CHEBI:597326"/>
    </cofactor>
</comment>
<evidence type="ECO:0000313" key="5">
    <source>
        <dbReference type="Proteomes" id="UP000749040"/>
    </source>
</evidence>
<accession>A0ABS2U1M0</accession>
<keyword evidence="2" id="KW-0663">Pyridoxal phosphate</keyword>
<sequence length="470" mass="49568">MARYESVLDAIGATPLIRLTRAAEGLRPRVYVKAEWQNPGGSVKDRAALSMIRRAEADGSLRPGGTVVEVTSGNTGIGLALAAAHLGYRMVVFTGSQTSREKRDQLAAYGAEVRLVDAFVPRDHPDSMRSQGLRFAAETPGAWFVDQYDNPANPATHYATTGPEIWADTAGAVTHFVATVGTGGTISGTGRYLREVSGGRVRVIGADPVTSVYSGGDGSQKYIEGAGHFLHPEAAADVWPLALDSGVIDRYVAVEDQDAIDAVRRLARTEGILAGGSSGVALAAAFRVAEHLTEDDTVVALLPDSGRAYLSTYFNDGWLAANGFRGPAPAQGPTAADHATAAPLVERHEDPAEAVRRLEAEGFGDDDVVLAAYRRSGRLLAPHHSDLIGWTTLGRLRGAVTVTGTVRPFGPRLGIGLPLSDRAVTAWSRAEGEIAPVLDRGRVTGTVLWRALHPIAAQPGGEPSEKPPLA</sequence>
<dbReference type="PANTHER" id="PTHR10314">
    <property type="entry name" value="CYSTATHIONINE BETA-SYNTHASE"/>
    <property type="match status" value="1"/>
</dbReference>
<evidence type="ECO:0000256" key="1">
    <source>
        <dbReference type="ARBA" id="ARBA00001933"/>
    </source>
</evidence>
<feature type="domain" description="Tryptophan synthase beta chain-like PALP" evidence="3">
    <location>
        <begin position="8"/>
        <end position="304"/>
    </location>
</feature>
<dbReference type="EMBL" id="JADKYB010000026">
    <property type="protein sequence ID" value="MBM9509481.1"/>
    <property type="molecule type" value="Genomic_DNA"/>
</dbReference>
<dbReference type="InterPro" id="IPR001216">
    <property type="entry name" value="P-phosphate_BS"/>
</dbReference>
<dbReference type="Proteomes" id="UP000749040">
    <property type="component" value="Unassembled WGS sequence"/>
</dbReference>
<dbReference type="InterPro" id="IPR001926">
    <property type="entry name" value="TrpB-like_PALP"/>
</dbReference>
<protein>
    <submittedName>
        <fullName evidence="4">PLP-dependent cysteine synthase family protein</fullName>
    </submittedName>
</protein>
<keyword evidence="5" id="KW-1185">Reference proteome</keyword>
<dbReference type="InterPro" id="IPR036052">
    <property type="entry name" value="TrpB-like_PALP_sf"/>
</dbReference>
<reference evidence="4 5" key="1">
    <citation type="submission" date="2021-01" db="EMBL/GenBank/DDBJ databases">
        <title>Streptomyces acididurans sp. nov., isolated from a peat swamp forest soil.</title>
        <authorList>
            <person name="Chantavorakit T."/>
            <person name="Duangmal K."/>
        </authorList>
    </citation>
    <scope>NUCLEOTIDE SEQUENCE [LARGE SCALE GENOMIC DNA]</scope>
    <source>
        <strain evidence="4 5">KK5PA1</strain>
    </source>
</reference>
<organism evidence="4 5">
    <name type="scientific">Actinacidiphila acididurans</name>
    <dbReference type="NCBI Taxonomy" id="2784346"/>
    <lineage>
        <taxon>Bacteria</taxon>
        <taxon>Bacillati</taxon>
        <taxon>Actinomycetota</taxon>
        <taxon>Actinomycetes</taxon>
        <taxon>Kitasatosporales</taxon>
        <taxon>Streptomycetaceae</taxon>
        <taxon>Actinacidiphila</taxon>
    </lineage>
</organism>
<dbReference type="RefSeq" id="WP_205362644.1">
    <property type="nucleotide sequence ID" value="NZ_JADKYB010000026.1"/>
</dbReference>
<dbReference type="InterPro" id="IPR050214">
    <property type="entry name" value="Cys_Synth/Cystath_Beta-Synth"/>
</dbReference>
<dbReference type="PROSITE" id="PS00901">
    <property type="entry name" value="CYS_SYNTHASE"/>
    <property type="match status" value="1"/>
</dbReference>
<dbReference type="Pfam" id="PF00291">
    <property type="entry name" value="PALP"/>
    <property type="match status" value="1"/>
</dbReference>
<evidence type="ECO:0000259" key="3">
    <source>
        <dbReference type="Pfam" id="PF00291"/>
    </source>
</evidence>